<dbReference type="InterPro" id="IPR036047">
    <property type="entry name" value="F-box-like_dom_sf"/>
</dbReference>
<dbReference type="SUPFAM" id="SSF52058">
    <property type="entry name" value="L domain-like"/>
    <property type="match status" value="1"/>
</dbReference>
<dbReference type="SUPFAM" id="SSF81383">
    <property type="entry name" value="F-box domain"/>
    <property type="match status" value="1"/>
</dbReference>
<dbReference type="SMART" id="SM00256">
    <property type="entry name" value="FBOX"/>
    <property type="match status" value="1"/>
</dbReference>
<gene>
    <name evidence="2" type="ORF">BJ322DRAFT_1208222</name>
</gene>
<dbReference type="Gene3D" id="1.20.1280.50">
    <property type="match status" value="1"/>
</dbReference>
<evidence type="ECO:0000313" key="2">
    <source>
        <dbReference type="EMBL" id="KAF9790907.1"/>
    </source>
</evidence>
<comment type="caution">
    <text evidence="2">The sequence shown here is derived from an EMBL/GenBank/DDBJ whole genome shotgun (WGS) entry which is preliminary data.</text>
</comment>
<evidence type="ECO:0000313" key="3">
    <source>
        <dbReference type="Proteomes" id="UP000736335"/>
    </source>
</evidence>
<protein>
    <recommendedName>
        <fullName evidence="1">F-box domain-containing protein</fullName>
    </recommendedName>
</protein>
<dbReference type="OrthoDB" id="2750723at2759"/>
<name>A0A9P6HMR0_9AGAM</name>
<sequence>MDEHTYPGRGLSLSQLVFALNEELKRVAYSPIFTLEAVSQLDQDASIASAAIREWKNSFARINRIPTDILSLIPTYLSSQKDRFHAASVCRHWRRVLLERGELWSQLFLIKGEDYVSTLLERAKGCALEIIADRDAPVGTIALISTCAQQIRDLEFVQNHLQDIETFSEFNSGRLPLLRSLKIEAFNFHSVPIPPSLAFFRGSINLERFVFYYHGLPFLSHFVFPNLTTFELSSRPEEEWSGLYLLDFLGASPTLRTVKMDVSAQIVLEGVPQEMVVVLPNVETFSLNLVNGIVRYSYGIATHISCPRSRDTSLTHETYDEDMGANPEVFPTPAVWNTIVRQYMASPIEKVTLNLQRPECVDDECLLTFRSSDETIVRLGFKVYTTDGDEDGSNIPRATIGREILCQALTAIRRHPLLSHVKRLHINCRAAMWHIFRVVRMSNEVPELFDSLGPLDELILDGCDSRVFFPTFVDIDSLEKPHVLPQIKDLTILHPLVGIPVMEWMNGIVELAKAHYARGMPFECVTVRMWRLPIEMAEELRPWVGVVDCRED</sequence>
<reference evidence="2" key="2">
    <citation type="submission" date="2020-11" db="EMBL/GenBank/DDBJ databases">
        <authorList>
            <consortium name="DOE Joint Genome Institute"/>
            <person name="Kuo A."/>
            <person name="Miyauchi S."/>
            <person name="Kiss E."/>
            <person name="Drula E."/>
            <person name="Kohler A."/>
            <person name="Sanchez-Garcia M."/>
            <person name="Andreopoulos B."/>
            <person name="Barry K.W."/>
            <person name="Bonito G."/>
            <person name="Buee M."/>
            <person name="Carver A."/>
            <person name="Chen C."/>
            <person name="Cichocki N."/>
            <person name="Clum A."/>
            <person name="Culley D."/>
            <person name="Crous P.W."/>
            <person name="Fauchery L."/>
            <person name="Girlanda M."/>
            <person name="Hayes R."/>
            <person name="Keri Z."/>
            <person name="Labutti K."/>
            <person name="Lipzen A."/>
            <person name="Lombard V."/>
            <person name="Magnuson J."/>
            <person name="Maillard F."/>
            <person name="Morin E."/>
            <person name="Murat C."/>
            <person name="Nolan M."/>
            <person name="Ohm R."/>
            <person name="Pangilinan J."/>
            <person name="Pereira M."/>
            <person name="Perotto S."/>
            <person name="Peter M."/>
            <person name="Riley R."/>
            <person name="Sitrit Y."/>
            <person name="Stielow B."/>
            <person name="Szollosi G."/>
            <person name="Zifcakova L."/>
            <person name="Stursova M."/>
            <person name="Spatafora J.W."/>
            <person name="Tedersoo L."/>
            <person name="Vaario L.-M."/>
            <person name="Yamada A."/>
            <person name="Yan M."/>
            <person name="Wang P."/>
            <person name="Xu J."/>
            <person name="Bruns T."/>
            <person name="Baldrian P."/>
            <person name="Vilgalys R."/>
            <person name="Henrissat B."/>
            <person name="Grigoriev I.V."/>
            <person name="Hibbett D."/>
            <person name="Nagy L.G."/>
            <person name="Martin F.M."/>
        </authorList>
    </citation>
    <scope>NUCLEOTIDE SEQUENCE</scope>
    <source>
        <strain evidence="2">UH-Tt-Lm1</strain>
    </source>
</reference>
<proteinExistence type="predicted"/>
<organism evidence="2 3">
    <name type="scientific">Thelephora terrestris</name>
    <dbReference type="NCBI Taxonomy" id="56493"/>
    <lineage>
        <taxon>Eukaryota</taxon>
        <taxon>Fungi</taxon>
        <taxon>Dikarya</taxon>
        <taxon>Basidiomycota</taxon>
        <taxon>Agaricomycotina</taxon>
        <taxon>Agaricomycetes</taxon>
        <taxon>Thelephorales</taxon>
        <taxon>Thelephoraceae</taxon>
        <taxon>Thelephora</taxon>
    </lineage>
</organism>
<feature type="domain" description="F-box" evidence="1">
    <location>
        <begin position="59"/>
        <end position="107"/>
    </location>
</feature>
<reference evidence="2" key="1">
    <citation type="journal article" date="2020" name="Nat. Commun.">
        <title>Large-scale genome sequencing of mycorrhizal fungi provides insights into the early evolution of symbiotic traits.</title>
        <authorList>
            <person name="Miyauchi S."/>
            <person name="Kiss E."/>
            <person name="Kuo A."/>
            <person name="Drula E."/>
            <person name="Kohler A."/>
            <person name="Sanchez-Garcia M."/>
            <person name="Morin E."/>
            <person name="Andreopoulos B."/>
            <person name="Barry K.W."/>
            <person name="Bonito G."/>
            <person name="Buee M."/>
            <person name="Carver A."/>
            <person name="Chen C."/>
            <person name="Cichocki N."/>
            <person name="Clum A."/>
            <person name="Culley D."/>
            <person name="Crous P.W."/>
            <person name="Fauchery L."/>
            <person name="Girlanda M."/>
            <person name="Hayes R.D."/>
            <person name="Keri Z."/>
            <person name="LaButti K."/>
            <person name="Lipzen A."/>
            <person name="Lombard V."/>
            <person name="Magnuson J."/>
            <person name="Maillard F."/>
            <person name="Murat C."/>
            <person name="Nolan M."/>
            <person name="Ohm R.A."/>
            <person name="Pangilinan J."/>
            <person name="Pereira M.F."/>
            <person name="Perotto S."/>
            <person name="Peter M."/>
            <person name="Pfister S."/>
            <person name="Riley R."/>
            <person name="Sitrit Y."/>
            <person name="Stielow J.B."/>
            <person name="Szollosi G."/>
            <person name="Zifcakova L."/>
            <person name="Stursova M."/>
            <person name="Spatafora J.W."/>
            <person name="Tedersoo L."/>
            <person name="Vaario L.M."/>
            <person name="Yamada A."/>
            <person name="Yan M."/>
            <person name="Wang P."/>
            <person name="Xu J."/>
            <person name="Bruns T."/>
            <person name="Baldrian P."/>
            <person name="Vilgalys R."/>
            <person name="Dunand C."/>
            <person name="Henrissat B."/>
            <person name="Grigoriev I.V."/>
            <person name="Hibbett D."/>
            <person name="Nagy L.G."/>
            <person name="Martin F.M."/>
        </authorList>
    </citation>
    <scope>NUCLEOTIDE SEQUENCE</scope>
    <source>
        <strain evidence="2">UH-Tt-Lm1</strain>
    </source>
</reference>
<dbReference type="Proteomes" id="UP000736335">
    <property type="component" value="Unassembled WGS sequence"/>
</dbReference>
<dbReference type="PROSITE" id="PS50181">
    <property type="entry name" value="FBOX"/>
    <property type="match status" value="1"/>
</dbReference>
<dbReference type="AlphaFoldDB" id="A0A9P6HMR0"/>
<keyword evidence="3" id="KW-1185">Reference proteome</keyword>
<dbReference type="Pfam" id="PF12937">
    <property type="entry name" value="F-box-like"/>
    <property type="match status" value="1"/>
</dbReference>
<dbReference type="InterPro" id="IPR001810">
    <property type="entry name" value="F-box_dom"/>
</dbReference>
<accession>A0A9P6HMR0</accession>
<dbReference type="EMBL" id="WIUZ02000002">
    <property type="protein sequence ID" value="KAF9790907.1"/>
    <property type="molecule type" value="Genomic_DNA"/>
</dbReference>
<evidence type="ECO:0000259" key="1">
    <source>
        <dbReference type="PROSITE" id="PS50181"/>
    </source>
</evidence>